<gene>
    <name evidence="5" type="ORF">TL10_20160</name>
</gene>
<dbReference type="Pfam" id="PF03445">
    <property type="entry name" value="DUF294"/>
    <property type="match status" value="1"/>
</dbReference>
<comment type="caution">
    <text evidence="5">The sequence shown here is derived from an EMBL/GenBank/DDBJ whole genome shotgun (WGS) entry which is preliminary data.</text>
</comment>
<keyword evidence="2" id="KW-0129">CBS domain</keyword>
<dbReference type="InterPro" id="IPR000595">
    <property type="entry name" value="cNMP-bd_dom"/>
</dbReference>
<dbReference type="Pfam" id="PF00571">
    <property type="entry name" value="CBS"/>
    <property type="match status" value="2"/>
</dbReference>
<dbReference type="RefSeq" id="WP_043987009.1">
    <property type="nucleotide sequence ID" value="NZ_JXST01000030.1"/>
</dbReference>
<sequence>MTASPASAPELVEFLRAHPPFQTASDTELLELVAQSTVEPYPTGAVIADFSRHVPDDIWMVLTGSVNLQEVGGAGGGQVFDTIGPGGIFGYVPMLTGGGVEFLARAIESTAVLRLRGELVRAQFAKPAGLRFLASSAAPTPQVPAARAADSRSVSELVRGDVLIVDPGVSVRDAVVQMSEQRVSYALIRLREGGVGIFTDRDLRSRVVAAGLPVDVPITEVMSAPAQTVTADRTAETVLFDMLERGMRHMPVMSPRGEVLGVLEDVDLLAASARQSFVLRRAIAQAPDAAALQRHGREVTQIAVDLFRTGTKASAASSISSIVLDALVRKALELALAEAGPGPTQDQFAWLTLGSIARREAMPSSDVDSALSWSDSCDAECAQLRSIAARAHAILDGCGLPADSNGAIASHKAFARSASDWVQAAEGWLDDPLRGKGLILSSLLIDGRVVWGNRALHTVPTVFRRMRDEHPNALRLQLLDALSGKVRAWSLRDVLSRRGGTFDLKTHAVTPIVNLARWGGLTADMTSASTPARLAAAASTGALTERDSRTLTEVFVMLQRMRLTHQVELIADGRTPNDVVTVGDLSPLNRSLLGDGLREIAAVQRRARQSGTHPGLR</sequence>
<dbReference type="GO" id="GO:0008773">
    <property type="term" value="F:[protein-PII] uridylyltransferase activity"/>
    <property type="evidence" value="ECO:0007669"/>
    <property type="project" value="InterPro"/>
</dbReference>
<reference evidence="5 6" key="1">
    <citation type="submission" date="2015-01" db="EMBL/GenBank/DDBJ databases">
        <title>Genome sequence of Mycobacterium llatzerense and Mycobacterium immunogenum recovered from brain abscess.</title>
        <authorList>
            <person name="Greninger A.L."/>
            <person name="Langelier C."/>
            <person name="Cunningham G."/>
            <person name="Chiu C.Y."/>
            <person name="Miller S."/>
        </authorList>
    </citation>
    <scope>NUCLEOTIDE SEQUENCE [LARGE SCALE GENOMIC DNA]</scope>
    <source>
        <strain evidence="5 6">CLUC14</strain>
    </source>
</reference>
<feature type="domain" description="Cyclic nucleotide-binding" evidence="3">
    <location>
        <begin position="56"/>
        <end position="97"/>
    </location>
</feature>
<dbReference type="Gene3D" id="3.10.580.10">
    <property type="entry name" value="CBS-domain"/>
    <property type="match status" value="1"/>
</dbReference>
<dbReference type="InterPro" id="IPR046342">
    <property type="entry name" value="CBS_dom_sf"/>
</dbReference>
<dbReference type="PROSITE" id="PS50042">
    <property type="entry name" value="CNMP_BINDING_3"/>
    <property type="match status" value="1"/>
</dbReference>
<evidence type="ECO:0000256" key="1">
    <source>
        <dbReference type="ARBA" id="ARBA00022737"/>
    </source>
</evidence>
<dbReference type="InterPro" id="IPR005105">
    <property type="entry name" value="GlnD_Uridyltrans_N"/>
</dbReference>
<dbReference type="STRING" id="280871.TL10_20160"/>
<dbReference type="InterPro" id="IPR051462">
    <property type="entry name" value="CBS_domain-containing"/>
</dbReference>
<dbReference type="Gene3D" id="2.60.120.10">
    <property type="entry name" value="Jelly Rolls"/>
    <property type="match status" value="1"/>
</dbReference>
<dbReference type="InterPro" id="IPR018490">
    <property type="entry name" value="cNMP-bd_dom_sf"/>
</dbReference>
<dbReference type="AlphaFoldDB" id="A0A0D1L2N1"/>
<evidence type="ECO:0000313" key="6">
    <source>
        <dbReference type="Proteomes" id="UP000032221"/>
    </source>
</evidence>
<dbReference type="SMART" id="SM00116">
    <property type="entry name" value="CBS"/>
    <property type="match status" value="2"/>
</dbReference>
<dbReference type="Proteomes" id="UP000032221">
    <property type="component" value="Unassembled WGS sequence"/>
</dbReference>
<dbReference type="PATRIC" id="fig|280871.6.peg.4176"/>
<dbReference type="PROSITE" id="PS51371">
    <property type="entry name" value="CBS"/>
    <property type="match status" value="1"/>
</dbReference>
<dbReference type="SUPFAM" id="SSF54631">
    <property type="entry name" value="CBS-domain pair"/>
    <property type="match status" value="1"/>
</dbReference>
<name>A0A0D1L2N1_9MYCO</name>
<protein>
    <submittedName>
        <fullName evidence="5">Cyclic nucleotide-binding protein</fullName>
    </submittedName>
</protein>
<dbReference type="SUPFAM" id="SSF51206">
    <property type="entry name" value="cAMP-binding domain-like"/>
    <property type="match status" value="1"/>
</dbReference>
<dbReference type="PANTHER" id="PTHR48108:SF31">
    <property type="entry name" value="CBS DOMAIN AND CYCLIC NUCLEOTIDE-REGULATED NUCLEOTIDYLTRANSFERASE"/>
    <property type="match status" value="1"/>
</dbReference>
<dbReference type="Pfam" id="PF00027">
    <property type="entry name" value="cNMP_binding"/>
    <property type="match status" value="1"/>
</dbReference>
<keyword evidence="1" id="KW-0677">Repeat</keyword>
<evidence type="ECO:0000259" key="3">
    <source>
        <dbReference type="PROSITE" id="PS50042"/>
    </source>
</evidence>
<feature type="domain" description="CBS" evidence="4">
    <location>
        <begin position="222"/>
        <end position="278"/>
    </location>
</feature>
<proteinExistence type="predicted"/>
<dbReference type="InterPro" id="IPR014710">
    <property type="entry name" value="RmlC-like_jellyroll"/>
</dbReference>
<keyword evidence="6" id="KW-1185">Reference proteome</keyword>
<dbReference type="CDD" id="cd05401">
    <property type="entry name" value="NT_GlnE_GlnD_like"/>
    <property type="match status" value="1"/>
</dbReference>
<evidence type="ECO:0000313" key="5">
    <source>
        <dbReference type="EMBL" id="KIU15265.1"/>
    </source>
</evidence>
<dbReference type="PANTHER" id="PTHR48108">
    <property type="entry name" value="CBS DOMAIN-CONTAINING PROTEIN CBSX2, CHLOROPLASTIC"/>
    <property type="match status" value="1"/>
</dbReference>
<organism evidence="5 6">
    <name type="scientific">Mycolicibacterium llatzerense</name>
    <dbReference type="NCBI Taxonomy" id="280871"/>
    <lineage>
        <taxon>Bacteria</taxon>
        <taxon>Bacillati</taxon>
        <taxon>Actinomycetota</taxon>
        <taxon>Actinomycetes</taxon>
        <taxon>Mycobacteriales</taxon>
        <taxon>Mycobacteriaceae</taxon>
        <taxon>Mycolicibacterium</taxon>
    </lineage>
</organism>
<dbReference type="InterPro" id="IPR000644">
    <property type="entry name" value="CBS_dom"/>
</dbReference>
<dbReference type="OrthoDB" id="9789996at2"/>
<dbReference type="EMBL" id="JXST01000030">
    <property type="protein sequence ID" value="KIU15265.1"/>
    <property type="molecule type" value="Genomic_DNA"/>
</dbReference>
<dbReference type="Pfam" id="PF10335">
    <property type="entry name" value="DUF294_C"/>
    <property type="match status" value="1"/>
</dbReference>
<dbReference type="InterPro" id="IPR018821">
    <property type="entry name" value="DUF294_put_nucleoTrafse_sb-bd"/>
</dbReference>
<dbReference type="CDD" id="cd00038">
    <property type="entry name" value="CAP_ED"/>
    <property type="match status" value="1"/>
</dbReference>
<accession>A0A0D1L2N1</accession>
<evidence type="ECO:0000256" key="2">
    <source>
        <dbReference type="PROSITE-ProRule" id="PRU00703"/>
    </source>
</evidence>
<evidence type="ECO:0000259" key="4">
    <source>
        <dbReference type="PROSITE" id="PS51371"/>
    </source>
</evidence>